<sequence>MENGLENFDTERFIEEIKNRPPIWDTNSDGYSNRELKKQSWAEVIRIFGGEDLSPTKRRFMQITLQRKWKGIRGCFTRELRRQGNVKAGIDPGVRKSEYTHFQQMQFLRNVVTRRPGNNEHLYYEEPTTPPAIIKQENSNDGDNSSSKLDDDDHEDYCQLEDAQSDFSKLEEINVEFDRTDPLRDVERLKAKKPRYDSMTDDDDLLFLLSMLKTLKRVPVKKKMATKMNIMAVLDEATKDVEV</sequence>
<dbReference type="Proteomes" id="UP000838756">
    <property type="component" value="Unassembled WGS sequence"/>
</dbReference>
<feature type="domain" description="MADF" evidence="3">
    <location>
        <begin position="12"/>
        <end position="113"/>
    </location>
</feature>
<dbReference type="GO" id="GO:0003677">
    <property type="term" value="F:DNA binding"/>
    <property type="evidence" value="ECO:0007669"/>
    <property type="project" value="InterPro"/>
</dbReference>
<dbReference type="PROSITE" id="PS51029">
    <property type="entry name" value="MADF"/>
    <property type="match status" value="1"/>
</dbReference>
<evidence type="ECO:0000259" key="4">
    <source>
        <dbReference type="PROSITE" id="PS51031"/>
    </source>
</evidence>
<comment type="caution">
    <text evidence="5">The sequence shown here is derived from an EMBL/GenBank/DDBJ whole genome shotgun (WGS) entry which is preliminary data.</text>
</comment>
<evidence type="ECO:0000256" key="2">
    <source>
        <dbReference type="SAM" id="MobiDB-lite"/>
    </source>
</evidence>
<feature type="region of interest" description="Disordered" evidence="2">
    <location>
        <begin position="120"/>
        <end position="153"/>
    </location>
</feature>
<comment type="subcellular location">
    <subcellularLocation>
        <location evidence="1">Nucleus</location>
    </subcellularLocation>
</comment>
<evidence type="ECO:0000256" key="1">
    <source>
        <dbReference type="PROSITE-ProRule" id="PRU00371"/>
    </source>
</evidence>
<dbReference type="InterPro" id="IPR006578">
    <property type="entry name" value="MADF-dom"/>
</dbReference>
<evidence type="ECO:0000313" key="5">
    <source>
        <dbReference type="EMBL" id="CAH2241388.1"/>
    </source>
</evidence>
<dbReference type="OrthoDB" id="6616165at2759"/>
<keyword evidence="6" id="KW-1185">Reference proteome</keyword>
<dbReference type="AlphaFoldDB" id="A0A8S4S0G3"/>
<reference evidence="5" key="1">
    <citation type="submission" date="2022-03" db="EMBL/GenBank/DDBJ databases">
        <authorList>
            <person name="Lindestad O."/>
        </authorList>
    </citation>
    <scope>NUCLEOTIDE SEQUENCE</scope>
</reference>
<dbReference type="InterPro" id="IPR004210">
    <property type="entry name" value="BESS_motif"/>
</dbReference>
<feature type="domain" description="BESS" evidence="4">
    <location>
        <begin position="201"/>
        <end position="240"/>
    </location>
</feature>
<evidence type="ECO:0000259" key="3">
    <source>
        <dbReference type="PROSITE" id="PS51029"/>
    </source>
</evidence>
<gene>
    <name evidence="5" type="primary">jg15586</name>
    <name evidence="5" type="ORF">PAEG_LOCUS17826</name>
</gene>
<dbReference type="EMBL" id="CAKXAJ010025576">
    <property type="protein sequence ID" value="CAH2241388.1"/>
    <property type="molecule type" value="Genomic_DNA"/>
</dbReference>
<keyword evidence="1" id="KW-0539">Nucleus</keyword>
<accession>A0A8S4S0G3</accession>
<organism evidence="5 6">
    <name type="scientific">Pararge aegeria aegeria</name>
    <dbReference type="NCBI Taxonomy" id="348720"/>
    <lineage>
        <taxon>Eukaryota</taxon>
        <taxon>Metazoa</taxon>
        <taxon>Ecdysozoa</taxon>
        <taxon>Arthropoda</taxon>
        <taxon>Hexapoda</taxon>
        <taxon>Insecta</taxon>
        <taxon>Pterygota</taxon>
        <taxon>Neoptera</taxon>
        <taxon>Endopterygota</taxon>
        <taxon>Lepidoptera</taxon>
        <taxon>Glossata</taxon>
        <taxon>Ditrysia</taxon>
        <taxon>Papilionoidea</taxon>
        <taxon>Nymphalidae</taxon>
        <taxon>Satyrinae</taxon>
        <taxon>Satyrini</taxon>
        <taxon>Parargina</taxon>
        <taxon>Pararge</taxon>
    </lineage>
</organism>
<proteinExistence type="predicted"/>
<dbReference type="Pfam" id="PF10545">
    <property type="entry name" value="MADF_DNA_bdg"/>
    <property type="match status" value="1"/>
</dbReference>
<evidence type="ECO:0000313" key="6">
    <source>
        <dbReference type="Proteomes" id="UP000838756"/>
    </source>
</evidence>
<feature type="compositionally biased region" description="Polar residues" evidence="2">
    <location>
        <begin position="136"/>
        <end position="147"/>
    </location>
</feature>
<dbReference type="SMART" id="SM00595">
    <property type="entry name" value="MADF"/>
    <property type="match status" value="1"/>
</dbReference>
<dbReference type="InterPro" id="IPR039353">
    <property type="entry name" value="TF_Adf1"/>
</dbReference>
<protein>
    <submittedName>
        <fullName evidence="5">Jg15586 protein</fullName>
    </submittedName>
</protein>
<dbReference type="PROSITE" id="PS51031">
    <property type="entry name" value="BESS"/>
    <property type="match status" value="1"/>
</dbReference>
<dbReference type="Pfam" id="PF02944">
    <property type="entry name" value="BESS"/>
    <property type="match status" value="1"/>
</dbReference>
<dbReference type="GO" id="GO:0005634">
    <property type="term" value="C:nucleus"/>
    <property type="evidence" value="ECO:0007669"/>
    <property type="project" value="UniProtKB-SubCell"/>
</dbReference>
<dbReference type="GO" id="GO:0005667">
    <property type="term" value="C:transcription regulator complex"/>
    <property type="evidence" value="ECO:0007669"/>
    <property type="project" value="TreeGrafter"/>
</dbReference>
<name>A0A8S4S0G3_9NEOP</name>
<dbReference type="PANTHER" id="PTHR12243:SF64">
    <property type="entry name" value="DORSAL INTERACTING PROTEIN 3-RELATED"/>
    <property type="match status" value="1"/>
</dbReference>
<dbReference type="GO" id="GO:0006357">
    <property type="term" value="P:regulation of transcription by RNA polymerase II"/>
    <property type="evidence" value="ECO:0007669"/>
    <property type="project" value="TreeGrafter"/>
</dbReference>
<dbReference type="PANTHER" id="PTHR12243">
    <property type="entry name" value="MADF DOMAIN TRANSCRIPTION FACTOR"/>
    <property type="match status" value="1"/>
</dbReference>